<evidence type="ECO:0000256" key="7">
    <source>
        <dbReference type="ARBA" id="ARBA00022840"/>
    </source>
</evidence>
<dbReference type="Proteomes" id="UP000199735">
    <property type="component" value="Unassembled WGS sequence"/>
</dbReference>
<dbReference type="EMBL" id="FOCD01000001">
    <property type="protein sequence ID" value="SEM59627.1"/>
    <property type="molecule type" value="Genomic_DNA"/>
</dbReference>
<dbReference type="PROSITE" id="PS01076">
    <property type="entry name" value="ACETATE_KINASE_2"/>
    <property type="match status" value="1"/>
</dbReference>
<dbReference type="GeneID" id="34220781"/>
<keyword evidence="4 9" id="KW-0808">Transferase</keyword>
<evidence type="ECO:0000256" key="3">
    <source>
        <dbReference type="ARBA" id="ARBA00022490"/>
    </source>
</evidence>
<dbReference type="OrthoDB" id="9771859at2"/>
<comment type="similarity">
    <text evidence="2 9 10">Belongs to the acetokinase family.</text>
</comment>
<evidence type="ECO:0000256" key="5">
    <source>
        <dbReference type="ARBA" id="ARBA00022741"/>
    </source>
</evidence>
<gene>
    <name evidence="9" type="primary">buk</name>
    <name evidence="11" type="ORF">GZ22_08815</name>
    <name evidence="12" type="ORF">SAMN04489762_0495</name>
</gene>
<dbReference type="PRINTS" id="PR00471">
    <property type="entry name" value="ACETATEKNASE"/>
</dbReference>
<reference evidence="11 13" key="1">
    <citation type="submission" date="2014-07" db="EMBL/GenBank/DDBJ databases">
        <title>Complete genome sequence of a moderately halophilic bacterium Terribacillus aidingensis MP602, isolated from Cryptomeria fortunei in Tianmu mountain in China.</title>
        <authorList>
            <person name="Wang Y."/>
            <person name="Lu P."/>
            <person name="Zhang L."/>
        </authorList>
    </citation>
    <scope>NUCLEOTIDE SEQUENCE [LARGE SCALE GENOMIC DNA]</scope>
    <source>
        <strain evidence="11 13">MP602</strain>
    </source>
</reference>
<dbReference type="HOGENOM" id="CLU_048716_0_0_9"/>
<dbReference type="PIRSF" id="PIRSF036458">
    <property type="entry name" value="Butyrate_kin"/>
    <property type="match status" value="1"/>
</dbReference>
<dbReference type="InterPro" id="IPR011245">
    <property type="entry name" value="Butyrate_kin"/>
</dbReference>
<reference evidence="12 14" key="2">
    <citation type="submission" date="2016-10" db="EMBL/GenBank/DDBJ databases">
        <authorList>
            <person name="Varghese N."/>
            <person name="Submissions S."/>
        </authorList>
    </citation>
    <scope>NUCLEOTIDE SEQUENCE [LARGE SCALE GENOMIC DNA]</scope>
    <source>
        <strain evidence="12 14">DSM 21619</strain>
    </source>
</reference>
<sequence>MHTAENRILAINPGSTSTKIGVFDDEHNIFERVIRHDLEDIGGYERVMDQYQFRKQIILDALDFEGINVSKLTAVCARGGLLRPLEGGTYRVNEAMLADLKAGYNGEHASNLGGLIAYEIASSLHIPAFITDPVVVDELDPLARLSGLPGVERKSIFHALNHKAIARKAAAAKDKIYEEANIIVVHLGGGITVGAHHHGRVIDVNNGLSGEGPYTPERAGTVPAGDLIELALTGEYTKDQLLKMLTTKGGFMGYLGTNDGRLIADRIKKGDQEARVIFEGMVYQTAKEVGAMSVVLSGEVDAIAVTGGLANDELFISMLKDRVSWIADVLVYPGENELRALTEGALRVMRKEEAAKVYVV</sequence>
<evidence type="ECO:0000256" key="4">
    <source>
        <dbReference type="ARBA" id="ARBA00022679"/>
    </source>
</evidence>
<dbReference type="PANTHER" id="PTHR21060:SF3">
    <property type="entry name" value="BUTYRATE KINASE 2-RELATED"/>
    <property type="match status" value="1"/>
</dbReference>
<dbReference type="GO" id="GO:0005524">
    <property type="term" value="F:ATP binding"/>
    <property type="evidence" value="ECO:0007669"/>
    <property type="project" value="UniProtKB-KW"/>
</dbReference>
<evidence type="ECO:0000256" key="6">
    <source>
        <dbReference type="ARBA" id="ARBA00022777"/>
    </source>
</evidence>
<dbReference type="KEGG" id="tap:GZ22_08815"/>
<dbReference type="HAMAP" id="MF_00542">
    <property type="entry name" value="Butyrate_kinase"/>
    <property type="match status" value="1"/>
</dbReference>
<dbReference type="CDD" id="cd24011">
    <property type="entry name" value="ASKHA_NBD_BK"/>
    <property type="match status" value="1"/>
</dbReference>
<evidence type="ECO:0000256" key="10">
    <source>
        <dbReference type="RuleBase" id="RU003835"/>
    </source>
</evidence>
<evidence type="ECO:0000313" key="12">
    <source>
        <dbReference type="EMBL" id="SEM59627.1"/>
    </source>
</evidence>
<organism evidence="11 13">
    <name type="scientific">Terribacillus saccharophilus</name>
    <dbReference type="NCBI Taxonomy" id="361277"/>
    <lineage>
        <taxon>Bacteria</taxon>
        <taxon>Bacillati</taxon>
        <taxon>Bacillota</taxon>
        <taxon>Bacilli</taxon>
        <taxon>Bacillales</taxon>
        <taxon>Bacillaceae</taxon>
        <taxon>Terribacillus</taxon>
    </lineage>
</organism>
<dbReference type="NCBIfam" id="TIGR02707">
    <property type="entry name" value="butyr_kinase"/>
    <property type="match status" value="1"/>
</dbReference>
<keyword evidence="3 9" id="KW-0963">Cytoplasm</keyword>
<dbReference type="AlphaFoldDB" id="A0A075LLC1"/>
<comment type="catalytic activity">
    <reaction evidence="8 9">
        <text>butanoate + ATP = butanoyl phosphate + ADP</text>
        <dbReference type="Rhea" id="RHEA:13585"/>
        <dbReference type="ChEBI" id="CHEBI:17968"/>
        <dbReference type="ChEBI" id="CHEBI:30616"/>
        <dbReference type="ChEBI" id="CHEBI:58079"/>
        <dbReference type="ChEBI" id="CHEBI:456216"/>
        <dbReference type="EC" id="2.7.2.7"/>
    </reaction>
</comment>
<evidence type="ECO:0000256" key="2">
    <source>
        <dbReference type="ARBA" id="ARBA00008748"/>
    </source>
</evidence>
<dbReference type="Proteomes" id="UP000027980">
    <property type="component" value="Chromosome"/>
</dbReference>
<dbReference type="GO" id="GO:0008776">
    <property type="term" value="F:acetate kinase activity"/>
    <property type="evidence" value="ECO:0007669"/>
    <property type="project" value="TreeGrafter"/>
</dbReference>
<dbReference type="EC" id="2.7.2.7" evidence="9"/>
<dbReference type="InterPro" id="IPR000890">
    <property type="entry name" value="Aliphatic_acid_kin_short-chain"/>
</dbReference>
<evidence type="ECO:0000256" key="1">
    <source>
        <dbReference type="ARBA" id="ARBA00004496"/>
    </source>
</evidence>
<protein>
    <recommendedName>
        <fullName evidence="9">Probable butyrate kinase</fullName>
        <shortName evidence="9">BK</shortName>
        <ecNumber evidence="9">2.7.2.7</ecNumber>
    </recommendedName>
    <alternativeName>
        <fullName evidence="9">Branched-chain carboxylic acid kinase</fullName>
    </alternativeName>
</protein>
<dbReference type="SUPFAM" id="SSF53067">
    <property type="entry name" value="Actin-like ATPase domain"/>
    <property type="match status" value="2"/>
</dbReference>
<dbReference type="EMBL" id="CP008876">
    <property type="protein sequence ID" value="AIF66727.1"/>
    <property type="molecule type" value="Genomic_DNA"/>
</dbReference>
<dbReference type="GO" id="GO:0005737">
    <property type="term" value="C:cytoplasm"/>
    <property type="evidence" value="ECO:0007669"/>
    <property type="project" value="UniProtKB-SubCell"/>
</dbReference>
<evidence type="ECO:0000256" key="8">
    <source>
        <dbReference type="ARBA" id="ARBA00048596"/>
    </source>
</evidence>
<dbReference type="NCBIfam" id="NF002834">
    <property type="entry name" value="PRK03011.1-5"/>
    <property type="match status" value="1"/>
</dbReference>
<accession>A0A075LLC1</accession>
<keyword evidence="5 9" id="KW-0547">Nucleotide-binding</keyword>
<dbReference type="Gene3D" id="3.30.420.40">
    <property type="match status" value="2"/>
</dbReference>
<evidence type="ECO:0000256" key="9">
    <source>
        <dbReference type="HAMAP-Rule" id="MF_00542"/>
    </source>
</evidence>
<name>A0A075LLC1_9BACI</name>
<proteinExistence type="inferred from homology"/>
<keyword evidence="7 9" id="KW-0067">ATP-binding</keyword>
<dbReference type="Pfam" id="PF00871">
    <property type="entry name" value="Acetate_kinase"/>
    <property type="match status" value="1"/>
</dbReference>
<evidence type="ECO:0000313" key="14">
    <source>
        <dbReference type="Proteomes" id="UP000199735"/>
    </source>
</evidence>
<accession>A0AAX2EAX7</accession>
<dbReference type="InterPro" id="IPR043129">
    <property type="entry name" value="ATPase_NBD"/>
</dbReference>
<dbReference type="InterPro" id="IPR023865">
    <property type="entry name" value="Aliphatic_acid_kinase_CS"/>
</dbReference>
<evidence type="ECO:0000313" key="13">
    <source>
        <dbReference type="Proteomes" id="UP000027980"/>
    </source>
</evidence>
<comment type="subcellular location">
    <subcellularLocation>
        <location evidence="1 9">Cytoplasm</location>
    </subcellularLocation>
</comment>
<dbReference type="PANTHER" id="PTHR21060">
    <property type="entry name" value="ACETATE KINASE"/>
    <property type="match status" value="1"/>
</dbReference>
<dbReference type="RefSeq" id="WP_038561114.1">
    <property type="nucleotide sequence ID" value="NZ_CP008876.1"/>
</dbReference>
<evidence type="ECO:0000313" key="11">
    <source>
        <dbReference type="EMBL" id="AIF66727.1"/>
    </source>
</evidence>
<dbReference type="GO" id="GO:0047761">
    <property type="term" value="F:butyrate kinase activity"/>
    <property type="evidence" value="ECO:0007669"/>
    <property type="project" value="UniProtKB-UniRule"/>
</dbReference>
<keyword evidence="6 9" id="KW-0418">Kinase</keyword>
<dbReference type="GO" id="GO:0006083">
    <property type="term" value="P:acetate metabolic process"/>
    <property type="evidence" value="ECO:0007669"/>
    <property type="project" value="TreeGrafter"/>
</dbReference>
<dbReference type="PROSITE" id="PS01075">
    <property type="entry name" value="ACETATE_KINASE_1"/>
    <property type="match status" value="1"/>
</dbReference>